<feature type="transmembrane region" description="Helical" evidence="9">
    <location>
        <begin position="412"/>
        <end position="433"/>
    </location>
</feature>
<dbReference type="PIRSF" id="PIRSF001265">
    <property type="entry name" value="H+-PPase"/>
    <property type="match status" value="1"/>
</dbReference>
<comment type="caution">
    <text evidence="10">The sequence shown here is derived from an EMBL/GenBank/DDBJ whole genome shotgun (WGS) entry which is preliminary data.</text>
</comment>
<evidence type="ECO:0000256" key="4">
    <source>
        <dbReference type="ARBA" id="ARBA00022842"/>
    </source>
</evidence>
<comment type="subcellular location">
    <subcellularLocation>
        <location evidence="1">Endomembrane system</location>
        <topology evidence="1">Multi-pass membrane protein</topology>
    </subcellularLocation>
</comment>
<dbReference type="GO" id="GO:0016020">
    <property type="term" value="C:membrane"/>
    <property type="evidence" value="ECO:0007669"/>
    <property type="project" value="InterPro"/>
</dbReference>
<gene>
    <name evidence="10" type="ORF">ENO36_02470</name>
</gene>
<feature type="transmembrane region" description="Helical" evidence="9">
    <location>
        <begin position="453"/>
        <end position="476"/>
    </location>
</feature>
<reference evidence="10" key="1">
    <citation type="journal article" date="2020" name="mSystems">
        <title>Genome- and Community-Level Interaction Insights into Carbon Utilization and Element Cycling Functions of Hydrothermarchaeota in Hydrothermal Sediment.</title>
        <authorList>
            <person name="Zhou Z."/>
            <person name="Liu Y."/>
            <person name="Xu W."/>
            <person name="Pan J."/>
            <person name="Luo Z.H."/>
            <person name="Li M."/>
        </authorList>
    </citation>
    <scope>NUCLEOTIDE SEQUENCE [LARGE SCALE GENOMIC DNA]</scope>
    <source>
        <strain evidence="10">SpSt-1259</strain>
    </source>
</reference>
<dbReference type="PANTHER" id="PTHR31998">
    <property type="entry name" value="K(+)-INSENSITIVE PYROPHOSPHATE-ENERGIZED PROTON PUMP"/>
    <property type="match status" value="1"/>
</dbReference>
<feature type="transmembrane region" description="Helical" evidence="9">
    <location>
        <begin position="97"/>
        <end position="117"/>
    </location>
</feature>
<feature type="transmembrane region" description="Helical" evidence="9">
    <location>
        <begin position="58"/>
        <end position="77"/>
    </location>
</feature>
<evidence type="ECO:0000256" key="6">
    <source>
        <dbReference type="ARBA" id="ARBA00022989"/>
    </source>
</evidence>
<evidence type="ECO:0000256" key="9">
    <source>
        <dbReference type="SAM" id="Phobius"/>
    </source>
</evidence>
<protein>
    <submittedName>
        <fullName evidence="10">Sodium-translocating pyrophosphatase</fullName>
        <ecNumber evidence="10">3.6.1.1</ecNumber>
    </submittedName>
</protein>
<name>A0A7C2UQS5_9CREN</name>
<feature type="transmembrane region" description="Helical" evidence="9">
    <location>
        <begin position="354"/>
        <end position="375"/>
    </location>
</feature>
<feature type="transmembrane region" description="Helical" evidence="9">
    <location>
        <begin position="144"/>
        <end position="169"/>
    </location>
</feature>
<dbReference type="NCBIfam" id="NF001960">
    <property type="entry name" value="PRK00733.3-5"/>
    <property type="match status" value="1"/>
</dbReference>
<keyword evidence="4" id="KW-0460">Magnesium</keyword>
<evidence type="ECO:0000256" key="5">
    <source>
        <dbReference type="ARBA" id="ARBA00022967"/>
    </source>
</evidence>
<feature type="transmembrane region" description="Helical" evidence="9">
    <location>
        <begin position="181"/>
        <end position="204"/>
    </location>
</feature>
<dbReference type="InterPro" id="IPR004131">
    <property type="entry name" value="PPase-energised_H-pump"/>
</dbReference>
<feature type="non-terminal residue" evidence="10">
    <location>
        <position position="671"/>
    </location>
</feature>
<feature type="transmembrane region" description="Helical" evidence="9">
    <location>
        <begin position="293"/>
        <end position="317"/>
    </location>
</feature>
<dbReference type="EMBL" id="DSFE01000053">
    <property type="protein sequence ID" value="HEU97705.1"/>
    <property type="molecule type" value="Genomic_DNA"/>
</dbReference>
<evidence type="ECO:0000256" key="1">
    <source>
        <dbReference type="ARBA" id="ARBA00004127"/>
    </source>
</evidence>
<keyword evidence="5" id="KW-1278">Translocase</keyword>
<organism evidence="10">
    <name type="scientific">Fervidicoccus fontis</name>
    <dbReference type="NCBI Taxonomy" id="683846"/>
    <lineage>
        <taxon>Archaea</taxon>
        <taxon>Thermoproteota</taxon>
        <taxon>Thermoprotei</taxon>
        <taxon>Fervidicoccales</taxon>
        <taxon>Fervidicoccaceae</taxon>
        <taxon>Fervidicoccus</taxon>
    </lineage>
</organism>
<keyword evidence="7" id="KW-0406">Ion transport</keyword>
<proteinExistence type="predicted"/>
<evidence type="ECO:0000313" key="10">
    <source>
        <dbReference type="EMBL" id="HEU97705.1"/>
    </source>
</evidence>
<dbReference type="GO" id="GO:0012505">
    <property type="term" value="C:endomembrane system"/>
    <property type="evidence" value="ECO:0007669"/>
    <property type="project" value="UniProtKB-SubCell"/>
</dbReference>
<evidence type="ECO:0000256" key="7">
    <source>
        <dbReference type="ARBA" id="ARBA00023065"/>
    </source>
</evidence>
<evidence type="ECO:0000256" key="3">
    <source>
        <dbReference type="ARBA" id="ARBA00022692"/>
    </source>
</evidence>
<keyword evidence="3 9" id="KW-0812">Transmembrane</keyword>
<dbReference type="EC" id="3.6.1.1" evidence="10"/>
<keyword evidence="2" id="KW-0813">Transport</keyword>
<sequence>MIPVAVIGLIGGALGFIFAIAIYYLLSREEMGTERMVEIWKAIREGSSAYMKRQTKTILSFSALVSILVMGAVYFGYKTRVLTVYPQLGDEVIKESILVGASVFLGSVSSLIAAFFSMDASTKANVRTAAAAIKSAQRALRNSVLGGAVLGLSVPSLSLLFISALYLIYSIFFNASIGNPLTYRFILDSLAGFAFGASLSALFAQLGGGIYTKAADIGADLVGKVEASIPEDDPRNPAVIADQVGDNVGDCAGRGADIFESVTAETIGAMMIGWVTYFILSSSGLSADYASRFMFLPLLVSLVGIVSSLPGILTIILQKKFNEPMEPMRNGVIVSSIISLILLFLLYRYEMPEIWLNLYIASIFGIVAGIVMVLVTNYYTGLRSKSVIEIAESSQSGPALTFLSGLSVGMRATLIPVVTISIAILASFISLYFSPLPSTLESVVGGLNLSRFIYGIYGTAIATMGMLTLTGIIMTLDGSGPIADNAGGIAEMSGLSKEVKERLDPLDALGNVTKALTKGYAMGSAALASLLLFQAFVQDYVARDPSVLAISSSAFVINISGFAEALKNFFGGLVVTKPVILISILIGAMLPYYFTSMGLKAVTKAAYMMVEEVRRQFKEKPGILEGREKPDYYRAVDISTQHAIRNMIAPSLSIIITPLILGTLFGGQAVG</sequence>
<keyword evidence="8 9" id="KW-0472">Membrane</keyword>
<dbReference type="GO" id="GO:0009678">
    <property type="term" value="F:diphosphate hydrolysis-driven proton transmembrane transporter activity"/>
    <property type="evidence" value="ECO:0007669"/>
    <property type="project" value="InterPro"/>
</dbReference>
<keyword evidence="6 9" id="KW-1133">Transmembrane helix</keyword>
<feature type="transmembrane region" description="Helical" evidence="9">
    <location>
        <begin position="519"/>
        <end position="537"/>
    </location>
</feature>
<feature type="transmembrane region" description="Helical" evidence="9">
    <location>
        <begin position="329"/>
        <end position="348"/>
    </location>
</feature>
<evidence type="ECO:0000256" key="2">
    <source>
        <dbReference type="ARBA" id="ARBA00022448"/>
    </source>
</evidence>
<keyword evidence="10" id="KW-0378">Hydrolase</keyword>
<dbReference type="AlphaFoldDB" id="A0A7C2UQS5"/>
<feature type="transmembrane region" description="Helical" evidence="9">
    <location>
        <begin position="569"/>
        <end position="594"/>
    </location>
</feature>
<dbReference type="GO" id="GO:0004427">
    <property type="term" value="F:inorganic diphosphate phosphatase activity"/>
    <property type="evidence" value="ECO:0007669"/>
    <property type="project" value="UniProtKB-EC"/>
</dbReference>
<feature type="transmembrane region" description="Helical" evidence="9">
    <location>
        <begin position="6"/>
        <end position="26"/>
    </location>
</feature>
<feature type="transmembrane region" description="Helical" evidence="9">
    <location>
        <begin position="267"/>
        <end position="287"/>
    </location>
</feature>
<feature type="transmembrane region" description="Helical" evidence="9">
    <location>
        <begin position="648"/>
        <end position="670"/>
    </location>
</feature>
<dbReference type="Proteomes" id="UP000885664">
    <property type="component" value="Unassembled WGS sequence"/>
</dbReference>
<accession>A0A7C2UQS5</accession>
<evidence type="ECO:0000256" key="8">
    <source>
        <dbReference type="ARBA" id="ARBA00023136"/>
    </source>
</evidence>
<dbReference type="Pfam" id="PF03030">
    <property type="entry name" value="H_PPase"/>
    <property type="match status" value="1"/>
</dbReference>